<dbReference type="Proteomes" id="UP000437638">
    <property type="component" value="Unassembled WGS sequence"/>
</dbReference>
<reference evidence="2 3" key="1">
    <citation type="submission" date="2019-12" db="EMBL/GenBank/DDBJ databases">
        <title>Halomonas rutogse sp. nov. isolated from two lakes on Tibetan Plateau.</title>
        <authorList>
            <person name="Gao P."/>
        </authorList>
    </citation>
    <scope>NUCLEOTIDE SEQUENCE [LARGE SCALE GENOMIC DNA]</scope>
    <source>
        <strain evidence="2 3">ZH2S</strain>
    </source>
</reference>
<dbReference type="InterPro" id="IPR050266">
    <property type="entry name" value="AB_hydrolase_sf"/>
</dbReference>
<dbReference type="EMBL" id="WTKP01000002">
    <property type="protein sequence ID" value="MWJ27270.1"/>
    <property type="molecule type" value="Genomic_DNA"/>
</dbReference>
<dbReference type="PANTHER" id="PTHR43798:SF28">
    <property type="entry name" value="AB HYDROLASE-1 DOMAIN-CONTAINING PROTEIN"/>
    <property type="match status" value="1"/>
</dbReference>
<dbReference type="InterPro" id="IPR000073">
    <property type="entry name" value="AB_hydrolase_1"/>
</dbReference>
<gene>
    <name evidence="2" type="ORF">GPM19_03465</name>
</gene>
<evidence type="ECO:0000313" key="2">
    <source>
        <dbReference type="EMBL" id="MWJ27270.1"/>
    </source>
</evidence>
<protein>
    <submittedName>
        <fullName evidence="2">Alpha/beta fold hydrolase</fullName>
    </submittedName>
</protein>
<keyword evidence="2" id="KW-0378">Hydrolase</keyword>
<evidence type="ECO:0000259" key="1">
    <source>
        <dbReference type="Pfam" id="PF00561"/>
    </source>
</evidence>
<organism evidence="2 3">
    <name type="scientific">Vreelandella zhuhanensis</name>
    <dbReference type="NCBI Taxonomy" id="2684210"/>
    <lineage>
        <taxon>Bacteria</taxon>
        <taxon>Pseudomonadati</taxon>
        <taxon>Pseudomonadota</taxon>
        <taxon>Gammaproteobacteria</taxon>
        <taxon>Oceanospirillales</taxon>
        <taxon>Halomonadaceae</taxon>
        <taxon>Vreelandella</taxon>
    </lineage>
</organism>
<dbReference type="Gene3D" id="3.40.50.1820">
    <property type="entry name" value="alpha/beta hydrolase"/>
    <property type="match status" value="1"/>
</dbReference>
<comment type="caution">
    <text evidence="2">The sequence shown here is derived from an EMBL/GenBank/DDBJ whole genome shotgun (WGS) entry which is preliminary data.</text>
</comment>
<dbReference type="InterPro" id="IPR029058">
    <property type="entry name" value="AB_hydrolase_fold"/>
</dbReference>
<dbReference type="GO" id="GO:0016787">
    <property type="term" value="F:hydrolase activity"/>
    <property type="evidence" value="ECO:0007669"/>
    <property type="project" value="UniProtKB-KW"/>
</dbReference>
<name>A0A7X3KPC5_9GAMM</name>
<proteinExistence type="predicted"/>
<feature type="domain" description="AB hydrolase-1" evidence="1">
    <location>
        <begin position="37"/>
        <end position="143"/>
    </location>
</feature>
<dbReference type="GO" id="GO:0016020">
    <property type="term" value="C:membrane"/>
    <property type="evidence" value="ECO:0007669"/>
    <property type="project" value="TreeGrafter"/>
</dbReference>
<dbReference type="SUPFAM" id="SSF53474">
    <property type="entry name" value="alpha/beta-Hydrolases"/>
    <property type="match status" value="1"/>
</dbReference>
<evidence type="ECO:0000313" key="3">
    <source>
        <dbReference type="Proteomes" id="UP000437638"/>
    </source>
</evidence>
<accession>A0A7X3KPC5</accession>
<keyword evidence="3" id="KW-1185">Reference proteome</keyword>
<dbReference type="Pfam" id="PF00561">
    <property type="entry name" value="Abhydrolase_1"/>
    <property type="match status" value="1"/>
</dbReference>
<sequence length="274" mass="30202">MSKESCVVKEHWIDVPQGRVYAVSWHPVEPVEVGLSPIVLFHDSLGCVALWRDFPARLSQATGREVVAYDRLGFGRSDPFPGQLSLSFVSDEAKGTFAALRKQLTLDRFVVFGHSVGGGMAAVTAGLYSDKCDALITEAAQAFVEDRTLAGILDARQAFSEANQLERLKRYHAEKAEWVLSAWIDTWLSEDFRAWSLDSMLPRVTCPTLAIHGEHDEYGSTRHPERIAGLTTGPAVTEIVEGCGHVPHRENEDYVISAVKRFLGQTAFAQLSAS</sequence>
<dbReference type="AlphaFoldDB" id="A0A7X3KPC5"/>
<dbReference type="PANTHER" id="PTHR43798">
    <property type="entry name" value="MONOACYLGLYCEROL LIPASE"/>
    <property type="match status" value="1"/>
</dbReference>